<protein>
    <submittedName>
        <fullName evidence="15">Cytochrome P450 4c3</fullName>
    </submittedName>
</protein>
<keyword evidence="12 14" id="KW-0472">Membrane</keyword>
<evidence type="ECO:0000256" key="7">
    <source>
        <dbReference type="ARBA" id="ARBA00022824"/>
    </source>
</evidence>
<dbReference type="GO" id="GO:0005506">
    <property type="term" value="F:iron ion binding"/>
    <property type="evidence" value="ECO:0007669"/>
    <property type="project" value="InterPro"/>
</dbReference>
<dbReference type="InterPro" id="IPR050196">
    <property type="entry name" value="Cytochrome_P450_Monoox"/>
</dbReference>
<sequence>MGSFQEIVSWVGSEWKLVITIALVFIIYCLTKRDRRISKYLENVPGPPTIPLLGNVLSLLCPSYARKWRGRRKMLTPTFHFKILEEFSVIFNEQADVFTETLKQKADGKPFNIFPFVARCALDIICGMYIYIINSQIFRYWGHDTTSANMAWTILMLSFHENQRHQKLVQAELDGIFGDDKNPNITSSDVSKMKYLDYCIKETLRLLPRITVAISSYLLHRDPNVFPKPEVFDPMRFSPENSVGRNPFAYVPFSAGPRNCIGQRFALLEEKIVLSKLFMNYNFQSVQKWEDVKMVSEIVIRPYDGINVKVTKRNCLK</sequence>
<dbReference type="GO" id="GO:0004497">
    <property type="term" value="F:monooxygenase activity"/>
    <property type="evidence" value="ECO:0007669"/>
    <property type="project" value="UniProtKB-KW"/>
</dbReference>
<dbReference type="InterPro" id="IPR001128">
    <property type="entry name" value="Cyt_P450"/>
</dbReference>
<evidence type="ECO:0000256" key="1">
    <source>
        <dbReference type="ARBA" id="ARBA00001971"/>
    </source>
</evidence>
<evidence type="ECO:0000256" key="8">
    <source>
        <dbReference type="ARBA" id="ARBA00022848"/>
    </source>
</evidence>
<name>A0A226DJK0_FOLCA</name>
<keyword evidence="16" id="KW-1185">Reference proteome</keyword>
<evidence type="ECO:0000256" key="13">
    <source>
        <dbReference type="RuleBase" id="RU000461"/>
    </source>
</evidence>
<comment type="subcellular location">
    <subcellularLocation>
        <location evidence="3">Endoplasmic reticulum membrane</location>
    </subcellularLocation>
    <subcellularLocation>
        <location evidence="2">Microsome membrane</location>
    </subcellularLocation>
</comment>
<comment type="caution">
    <text evidence="15">The sequence shown here is derived from an EMBL/GenBank/DDBJ whole genome shotgun (WGS) entry which is preliminary data.</text>
</comment>
<evidence type="ECO:0000256" key="14">
    <source>
        <dbReference type="SAM" id="Phobius"/>
    </source>
</evidence>
<dbReference type="OMA" id="TSANMAW"/>
<keyword evidence="7" id="KW-0256">Endoplasmic reticulum</keyword>
<accession>A0A226DJK0</accession>
<reference evidence="15 16" key="1">
    <citation type="submission" date="2015-12" db="EMBL/GenBank/DDBJ databases">
        <title>The genome of Folsomia candida.</title>
        <authorList>
            <person name="Faddeeva A."/>
            <person name="Derks M.F."/>
            <person name="Anvar Y."/>
            <person name="Smit S."/>
            <person name="Van Straalen N."/>
            <person name="Roelofs D."/>
        </authorList>
    </citation>
    <scope>NUCLEOTIDE SEQUENCE [LARGE SCALE GENOMIC DNA]</scope>
    <source>
        <strain evidence="15 16">VU population</strain>
        <tissue evidence="15">Whole body</tissue>
    </source>
</reference>
<evidence type="ECO:0000256" key="2">
    <source>
        <dbReference type="ARBA" id="ARBA00004524"/>
    </source>
</evidence>
<keyword evidence="11 13" id="KW-0503">Monooxygenase</keyword>
<keyword evidence="14" id="KW-1133">Transmembrane helix</keyword>
<dbReference type="STRING" id="158441.A0A226DJK0"/>
<dbReference type="EMBL" id="LNIX01000018">
    <property type="protein sequence ID" value="OXA45168.1"/>
    <property type="molecule type" value="Genomic_DNA"/>
</dbReference>
<evidence type="ECO:0000256" key="12">
    <source>
        <dbReference type="ARBA" id="ARBA00023136"/>
    </source>
</evidence>
<dbReference type="GO" id="GO:0005789">
    <property type="term" value="C:endoplasmic reticulum membrane"/>
    <property type="evidence" value="ECO:0007669"/>
    <property type="project" value="UniProtKB-SubCell"/>
</dbReference>
<keyword evidence="5 13" id="KW-0349">Heme</keyword>
<keyword evidence="10 13" id="KW-0408">Iron</keyword>
<evidence type="ECO:0000256" key="4">
    <source>
        <dbReference type="ARBA" id="ARBA00010617"/>
    </source>
</evidence>
<evidence type="ECO:0000313" key="16">
    <source>
        <dbReference type="Proteomes" id="UP000198287"/>
    </source>
</evidence>
<feature type="transmembrane region" description="Helical" evidence="14">
    <location>
        <begin position="113"/>
        <end position="132"/>
    </location>
</feature>
<evidence type="ECO:0000256" key="6">
    <source>
        <dbReference type="ARBA" id="ARBA00022723"/>
    </source>
</evidence>
<dbReference type="OrthoDB" id="1470350at2759"/>
<organism evidence="15 16">
    <name type="scientific">Folsomia candida</name>
    <name type="common">Springtail</name>
    <dbReference type="NCBI Taxonomy" id="158441"/>
    <lineage>
        <taxon>Eukaryota</taxon>
        <taxon>Metazoa</taxon>
        <taxon>Ecdysozoa</taxon>
        <taxon>Arthropoda</taxon>
        <taxon>Hexapoda</taxon>
        <taxon>Collembola</taxon>
        <taxon>Entomobryomorpha</taxon>
        <taxon>Isotomoidea</taxon>
        <taxon>Isotomidae</taxon>
        <taxon>Proisotominae</taxon>
        <taxon>Folsomia</taxon>
    </lineage>
</organism>
<dbReference type="PANTHER" id="PTHR24291:SF189">
    <property type="entry name" value="CYTOCHROME P450 4C3-RELATED"/>
    <property type="match status" value="1"/>
</dbReference>
<evidence type="ECO:0000256" key="5">
    <source>
        <dbReference type="ARBA" id="ARBA00022617"/>
    </source>
</evidence>
<proteinExistence type="inferred from homology"/>
<dbReference type="InterPro" id="IPR036396">
    <property type="entry name" value="Cyt_P450_sf"/>
</dbReference>
<dbReference type="GO" id="GO:0016705">
    <property type="term" value="F:oxidoreductase activity, acting on paired donors, with incorporation or reduction of molecular oxygen"/>
    <property type="evidence" value="ECO:0007669"/>
    <property type="project" value="InterPro"/>
</dbReference>
<keyword evidence="9 13" id="KW-0560">Oxidoreductase</keyword>
<dbReference type="SUPFAM" id="SSF48264">
    <property type="entry name" value="Cytochrome P450"/>
    <property type="match status" value="1"/>
</dbReference>
<evidence type="ECO:0000256" key="11">
    <source>
        <dbReference type="ARBA" id="ARBA00023033"/>
    </source>
</evidence>
<dbReference type="Gene3D" id="1.10.630.10">
    <property type="entry name" value="Cytochrome P450"/>
    <property type="match status" value="2"/>
</dbReference>
<evidence type="ECO:0000313" key="15">
    <source>
        <dbReference type="EMBL" id="OXA45168.1"/>
    </source>
</evidence>
<keyword evidence="6 13" id="KW-0479">Metal-binding</keyword>
<comment type="cofactor">
    <cofactor evidence="1">
        <name>heme</name>
        <dbReference type="ChEBI" id="CHEBI:30413"/>
    </cofactor>
</comment>
<keyword evidence="14" id="KW-0812">Transmembrane</keyword>
<evidence type="ECO:0000256" key="10">
    <source>
        <dbReference type="ARBA" id="ARBA00023004"/>
    </source>
</evidence>
<dbReference type="PRINTS" id="PR00385">
    <property type="entry name" value="P450"/>
</dbReference>
<gene>
    <name evidence="15" type="ORF">Fcan01_20290</name>
</gene>
<dbReference type="InterPro" id="IPR017972">
    <property type="entry name" value="Cyt_P450_CS"/>
</dbReference>
<dbReference type="PROSITE" id="PS00086">
    <property type="entry name" value="CYTOCHROME_P450"/>
    <property type="match status" value="1"/>
</dbReference>
<keyword evidence="8" id="KW-0492">Microsome</keyword>
<dbReference type="Pfam" id="PF00067">
    <property type="entry name" value="p450"/>
    <property type="match status" value="3"/>
</dbReference>
<dbReference type="AlphaFoldDB" id="A0A226DJK0"/>
<evidence type="ECO:0000256" key="9">
    <source>
        <dbReference type="ARBA" id="ARBA00023002"/>
    </source>
</evidence>
<dbReference type="PANTHER" id="PTHR24291">
    <property type="entry name" value="CYTOCHROME P450 FAMILY 4"/>
    <property type="match status" value="1"/>
</dbReference>
<dbReference type="Proteomes" id="UP000198287">
    <property type="component" value="Unassembled WGS sequence"/>
</dbReference>
<comment type="similarity">
    <text evidence="4 13">Belongs to the cytochrome P450 family.</text>
</comment>
<evidence type="ECO:0000256" key="3">
    <source>
        <dbReference type="ARBA" id="ARBA00004586"/>
    </source>
</evidence>
<feature type="transmembrane region" description="Helical" evidence="14">
    <location>
        <begin position="15"/>
        <end position="31"/>
    </location>
</feature>
<dbReference type="GO" id="GO:0020037">
    <property type="term" value="F:heme binding"/>
    <property type="evidence" value="ECO:0007669"/>
    <property type="project" value="InterPro"/>
</dbReference>